<dbReference type="Pfam" id="PF00667">
    <property type="entry name" value="FAD_binding_1"/>
    <property type="match status" value="1"/>
</dbReference>
<dbReference type="SUPFAM" id="SSF52343">
    <property type="entry name" value="Ferredoxin reductase-like, C-terminal NADP-linked domain"/>
    <property type="match status" value="1"/>
</dbReference>
<evidence type="ECO:0000256" key="9">
    <source>
        <dbReference type="ARBA" id="ARBA00023004"/>
    </source>
</evidence>
<dbReference type="InterPro" id="IPR002869">
    <property type="entry name" value="Pyrv_flavodox_OxRed_cen"/>
</dbReference>
<dbReference type="InterPro" id="IPR003097">
    <property type="entry name" value="CysJ-like_FAD-binding"/>
</dbReference>
<evidence type="ECO:0000259" key="14">
    <source>
        <dbReference type="PROSITE" id="PS51384"/>
    </source>
</evidence>
<keyword evidence="8" id="KW-0560">Oxidoreductase</keyword>
<keyword evidence="11" id="KW-0520">NAD</keyword>
<keyword evidence="6" id="KW-0479">Metal-binding</keyword>
<evidence type="ECO:0000256" key="3">
    <source>
        <dbReference type="ARBA" id="ARBA00012400"/>
    </source>
</evidence>
<evidence type="ECO:0000256" key="10">
    <source>
        <dbReference type="ARBA" id="ARBA00023014"/>
    </source>
</evidence>
<evidence type="ECO:0000256" key="5">
    <source>
        <dbReference type="ARBA" id="ARBA00022630"/>
    </source>
</evidence>
<dbReference type="SUPFAM" id="SSF53323">
    <property type="entry name" value="Pyruvate-ferredoxin oxidoreductase, PFOR, domain III"/>
    <property type="match status" value="1"/>
</dbReference>
<dbReference type="InterPro" id="IPR017927">
    <property type="entry name" value="FAD-bd_FR_type"/>
</dbReference>
<dbReference type="FunFam" id="3.40.50.920:FF:000007">
    <property type="entry name" value="Pyruvate:ferredoxin (Flavodoxin) oxidoreductase"/>
    <property type="match status" value="1"/>
</dbReference>
<dbReference type="SUPFAM" id="SSF52518">
    <property type="entry name" value="Thiamin diphosphate-binding fold (THDP-binding)"/>
    <property type="match status" value="1"/>
</dbReference>
<dbReference type="InterPro" id="IPR036291">
    <property type="entry name" value="NAD(P)-bd_dom_sf"/>
</dbReference>
<keyword evidence="4" id="KW-0004">4Fe-4S</keyword>
<dbReference type="InterPro" id="IPR023173">
    <property type="entry name" value="NADPH_Cyt_P450_Rdtase_alpha"/>
</dbReference>
<dbReference type="Pfam" id="PF14823">
    <property type="entry name" value="Sirohm_synth_C"/>
    <property type="match status" value="1"/>
</dbReference>
<dbReference type="PANTHER" id="PTHR19384">
    <property type="entry name" value="NITRIC OXIDE SYNTHASE-RELATED"/>
    <property type="match status" value="1"/>
</dbReference>
<dbReference type="Gene3D" id="3.40.50.720">
    <property type="entry name" value="NAD(P)-binding Rossmann-like Domain"/>
    <property type="match status" value="1"/>
</dbReference>
<dbReference type="SUPFAM" id="SSF53790">
    <property type="entry name" value="Tetrapyrrole methylase"/>
    <property type="match status" value="1"/>
</dbReference>
<comment type="caution">
    <text evidence="15">The sequence shown here is derived from an EMBL/GenBank/DDBJ whole genome shotgun (WGS) entry which is preliminary data.</text>
</comment>
<dbReference type="SUPFAM" id="SSF51735">
    <property type="entry name" value="NAD(P)-binding Rossmann-fold domains"/>
    <property type="match status" value="1"/>
</dbReference>
<dbReference type="EMBL" id="JADGJQ010000012">
    <property type="protein sequence ID" value="KAJ3181423.1"/>
    <property type="molecule type" value="Genomic_DNA"/>
</dbReference>
<dbReference type="Proteomes" id="UP001212152">
    <property type="component" value="Unassembled WGS sequence"/>
</dbReference>
<organism evidence="15 16">
    <name type="scientific">Geranomyces variabilis</name>
    <dbReference type="NCBI Taxonomy" id="109894"/>
    <lineage>
        <taxon>Eukaryota</taxon>
        <taxon>Fungi</taxon>
        <taxon>Fungi incertae sedis</taxon>
        <taxon>Chytridiomycota</taxon>
        <taxon>Chytridiomycota incertae sedis</taxon>
        <taxon>Chytridiomycetes</taxon>
        <taxon>Spizellomycetales</taxon>
        <taxon>Powellomycetaceae</taxon>
        <taxon>Geranomyces</taxon>
    </lineage>
</organism>
<evidence type="ECO:0000256" key="6">
    <source>
        <dbReference type="ARBA" id="ARBA00022723"/>
    </source>
</evidence>
<dbReference type="SUPFAM" id="SSF63380">
    <property type="entry name" value="Riboflavin synthase domain-like"/>
    <property type="match status" value="1"/>
</dbReference>
<keyword evidence="16" id="KW-1185">Reference proteome</keyword>
<comment type="cofactor">
    <cofactor evidence="1">
        <name>FAD</name>
        <dbReference type="ChEBI" id="CHEBI:57692"/>
    </cofactor>
</comment>
<dbReference type="CDD" id="cd07034">
    <property type="entry name" value="TPP_PYR_PFOR_IOR-alpha_like"/>
    <property type="match status" value="1"/>
</dbReference>
<dbReference type="InterPro" id="IPR028162">
    <property type="entry name" value="Met8_C"/>
</dbReference>
<reference evidence="15" key="1">
    <citation type="submission" date="2020-05" db="EMBL/GenBank/DDBJ databases">
        <title>Phylogenomic resolution of chytrid fungi.</title>
        <authorList>
            <person name="Stajich J.E."/>
            <person name="Amses K."/>
            <person name="Simmons R."/>
            <person name="Seto K."/>
            <person name="Myers J."/>
            <person name="Bonds A."/>
            <person name="Quandt C.A."/>
            <person name="Barry K."/>
            <person name="Liu P."/>
            <person name="Grigoriev I."/>
            <person name="Longcore J.E."/>
            <person name="James T.Y."/>
        </authorList>
    </citation>
    <scope>NUCLEOTIDE SEQUENCE</scope>
    <source>
        <strain evidence="15">JEL0379</strain>
    </source>
</reference>
<dbReference type="Pfam" id="PF13241">
    <property type="entry name" value="NAD_binding_7"/>
    <property type="match status" value="1"/>
</dbReference>
<dbReference type="InterPro" id="IPR035996">
    <property type="entry name" value="4pyrrol_Methylase_sf"/>
</dbReference>
<dbReference type="Gene3D" id="3.40.1010.10">
    <property type="entry name" value="Cobalt-precorrin-4 Transmethylase, Domain 1"/>
    <property type="match status" value="1"/>
</dbReference>
<dbReference type="CDD" id="cd06207">
    <property type="entry name" value="CyPoR_like"/>
    <property type="match status" value="1"/>
</dbReference>
<dbReference type="InterPro" id="IPR002880">
    <property type="entry name" value="Pyrv_Fd/Flavodoxin_OxRdtase_N"/>
</dbReference>
<keyword evidence="7" id="KW-0274">FAD</keyword>
<keyword evidence="12" id="KW-0627">Porphyrin biosynthesis</keyword>
<dbReference type="InterPro" id="IPR006367">
    <property type="entry name" value="Sirohaem_synthase_N"/>
</dbReference>
<dbReference type="InterPro" id="IPR009014">
    <property type="entry name" value="Transketo_C/PFOR_II"/>
</dbReference>
<keyword evidence="9" id="KW-0408">Iron</keyword>
<dbReference type="Gene3D" id="3.40.920.10">
    <property type="entry name" value="Pyruvate-ferredoxin oxidoreductase, PFOR, domain III"/>
    <property type="match status" value="1"/>
</dbReference>
<feature type="domain" description="FAD-binding FR-type" evidence="14">
    <location>
        <begin position="1039"/>
        <end position="1279"/>
    </location>
</feature>
<dbReference type="Gene3D" id="1.20.990.10">
    <property type="entry name" value="NADPH-cytochrome p450 Reductase, Chain A, domain 3"/>
    <property type="match status" value="1"/>
</dbReference>
<proteinExistence type="predicted"/>
<dbReference type="Gene3D" id="3.40.50.920">
    <property type="match status" value="1"/>
</dbReference>
<dbReference type="PRINTS" id="PR00371">
    <property type="entry name" value="FPNCR"/>
</dbReference>
<dbReference type="Pfam" id="PF14824">
    <property type="entry name" value="Sirohm_synth_M"/>
    <property type="match status" value="1"/>
</dbReference>
<evidence type="ECO:0000256" key="7">
    <source>
        <dbReference type="ARBA" id="ARBA00022827"/>
    </source>
</evidence>
<dbReference type="InterPro" id="IPR028281">
    <property type="entry name" value="Sirohaem_synthase_central"/>
</dbReference>
<dbReference type="Pfam" id="PF00175">
    <property type="entry name" value="NAD_binding_1"/>
    <property type="match status" value="1"/>
</dbReference>
<dbReference type="GO" id="GO:0010181">
    <property type="term" value="F:FMN binding"/>
    <property type="evidence" value="ECO:0007669"/>
    <property type="project" value="TreeGrafter"/>
</dbReference>
<keyword evidence="5" id="KW-0285">Flavoprotein</keyword>
<dbReference type="GO" id="GO:0005829">
    <property type="term" value="C:cytosol"/>
    <property type="evidence" value="ECO:0007669"/>
    <property type="project" value="TreeGrafter"/>
</dbReference>
<protein>
    <recommendedName>
        <fullName evidence="3">precorrin-2 dehydrogenase</fullName>
        <ecNumber evidence="3">1.3.1.76</ecNumber>
    </recommendedName>
</protein>
<dbReference type="Gene3D" id="3.40.50.80">
    <property type="entry name" value="Nucleotide-binding domain of ferredoxin-NADP reductase (FNR) module"/>
    <property type="match status" value="1"/>
</dbReference>
<evidence type="ECO:0000313" key="15">
    <source>
        <dbReference type="EMBL" id="KAJ3181423.1"/>
    </source>
</evidence>
<dbReference type="GO" id="GO:0019354">
    <property type="term" value="P:siroheme biosynthetic process"/>
    <property type="evidence" value="ECO:0007669"/>
    <property type="project" value="InterPro"/>
</dbReference>
<dbReference type="InterPro" id="IPR017938">
    <property type="entry name" value="Riboflavin_synthase-like_b-brl"/>
</dbReference>
<dbReference type="InterPro" id="IPR039261">
    <property type="entry name" value="FNR_nucleotide-bd"/>
</dbReference>
<evidence type="ECO:0000313" key="16">
    <source>
        <dbReference type="Proteomes" id="UP001212152"/>
    </source>
</evidence>
<dbReference type="SUPFAM" id="SSF52922">
    <property type="entry name" value="TK C-terminal domain-like"/>
    <property type="match status" value="1"/>
</dbReference>
<dbReference type="GO" id="GO:0008168">
    <property type="term" value="F:methyltransferase activity"/>
    <property type="evidence" value="ECO:0007669"/>
    <property type="project" value="InterPro"/>
</dbReference>
<evidence type="ECO:0000256" key="8">
    <source>
        <dbReference type="ARBA" id="ARBA00023002"/>
    </source>
</evidence>
<accession>A0AAD5TQ39</accession>
<dbReference type="Gene3D" id="3.40.50.970">
    <property type="match status" value="1"/>
</dbReference>
<dbReference type="InterPro" id="IPR029061">
    <property type="entry name" value="THDP-binding"/>
</dbReference>
<evidence type="ECO:0000256" key="11">
    <source>
        <dbReference type="ARBA" id="ARBA00023027"/>
    </source>
</evidence>
<dbReference type="Pfam" id="PF17147">
    <property type="entry name" value="PFOR_II"/>
    <property type="match status" value="1"/>
</dbReference>
<dbReference type="InterPro" id="IPR001709">
    <property type="entry name" value="Flavoprot_Pyr_Nucl_cyt_Rdtase"/>
</dbReference>
<dbReference type="PANTHER" id="PTHR19384:SF109">
    <property type="entry name" value="SULFITE REDUCTASE [NADPH] FLAVOPROTEIN COMPONENT"/>
    <property type="match status" value="1"/>
</dbReference>
<evidence type="ECO:0000256" key="12">
    <source>
        <dbReference type="ARBA" id="ARBA00023244"/>
    </source>
</evidence>
<dbReference type="PROSITE" id="PS51384">
    <property type="entry name" value="FAD_FR"/>
    <property type="match status" value="1"/>
</dbReference>
<dbReference type="InterPro" id="IPR014777">
    <property type="entry name" value="4pyrrole_Mease_sub1"/>
</dbReference>
<dbReference type="GO" id="GO:0004783">
    <property type="term" value="F:sulfite reductase (NADPH) activity"/>
    <property type="evidence" value="ECO:0007669"/>
    <property type="project" value="TreeGrafter"/>
</dbReference>
<dbReference type="GO" id="GO:0043115">
    <property type="term" value="F:precorrin-2 dehydrogenase activity"/>
    <property type="evidence" value="ECO:0007669"/>
    <property type="project" value="UniProtKB-EC"/>
</dbReference>
<evidence type="ECO:0000256" key="2">
    <source>
        <dbReference type="ARBA" id="ARBA00005010"/>
    </source>
</evidence>
<keyword evidence="10" id="KW-0411">Iron-sulfur</keyword>
<dbReference type="InterPro" id="IPR033412">
    <property type="entry name" value="PFOR_II"/>
</dbReference>
<dbReference type="InterPro" id="IPR001433">
    <property type="entry name" value="OxRdtase_FAD/NAD-bd"/>
</dbReference>
<evidence type="ECO:0000256" key="4">
    <source>
        <dbReference type="ARBA" id="ARBA00022485"/>
    </source>
</evidence>
<dbReference type="GO" id="GO:0051539">
    <property type="term" value="F:4 iron, 4 sulfur cluster binding"/>
    <property type="evidence" value="ECO:0007669"/>
    <property type="project" value="UniProtKB-KW"/>
</dbReference>
<dbReference type="NCBIfam" id="TIGR01470">
    <property type="entry name" value="cysG_Nterm"/>
    <property type="match status" value="1"/>
</dbReference>
<evidence type="ECO:0000256" key="13">
    <source>
        <dbReference type="ARBA" id="ARBA00047561"/>
    </source>
</evidence>
<sequence>MGVATLNAAPAVRGGASMVLTWNIAGRDVLVVGGNEAAAQRVLYALEADAHVTVATGKHEPISPSLQARIARGQVATISRHTVAEKDVEGKALVLVADSTQARHVSALCKQLRVPINIVDAIDGSDFWFMSTYRDHALQVAVSTGGNGPKIATKVRQQIASTVPASAGLAIENLAALRGHLRAIEPTDPARRIEFVTWMSEAWSLDALAALTQVDIEIIGQAYRDGADYAAAAPRTAAAATVQYVAAGSGDLDLLTRGAFNSIVYASVVVADAGVSDEILELVSGRLVVLDTRTTPSQVNDAVLASLQQKIDVVRIVAGTGLSSAVLKEIDYFRRIGNKVHVFPTAVALESEAAAPKSVVANVNGLSKHVNGTAHAISRAAPPPSRVGKSRSVNGIAAAAHIAYGLSDISFIYPVSTAGDAGKVMQTWADSGTTNAFGASHKVVTMSTRSGAASAVHGALSTGSSVTAVLSSEALTLMIPSMYEIARTRQPVVFHVAAQAVAAETFNLVPDISHVLGAAYTGFALLSSGSVQEAHDFALIAHVAAKAARAPVLHFFDGSRIAREQTVSKLVEYERLQGLAGTASVAAAGQNGDVVAAIDNAMGDLETTFGVRYKIFEYSGAPDAETVVVALGPAVTLAREAAKKIGGKTGALNIRLLRPWSARHFIAALPRTVKKMVVIEQSNTGNGHGPLFLDVSACFYTKSWTGRTPVILRGQFATDSLSFHPAAVEALFRNAAAPQPEHDFIMRAKHVDTASDTPYRRDRVHEAILWDLQESGTGDAAEDLVGFIAQDRPVESYTAREDAQIDPVSATHLRYADDGSEAAISSSSSAPHFIHSADYAGVHDLALLQRYNVAESIRHGGILVLNTHLAADDLAKEIPESVKAEVMSRNLKVKTIDADGIARDWTLFKGRTSEYVKLILTAVFLRLAPKIDFVRAMKELGGEIARTEADRSILATKLGAVQRALTSIRDVTISHAAPTADAERLPRVVGNGVHNAKVALKEEEEEDATSRVTQPHEGIWPVLFPEAYCTRTALRPDVEGAYQVKITENRRLTPEDYDRNVFHLEMDISGTGLKYEIGEALGVHGHNDPEAVLQFLGEYGLDPNHVVYVDRRDPATGKQTSELRTVAQMFTQVVDVFGKPGRKFYQSLQPFLRGVDPVQHAELHDLLSDAEAMQRYVDDETPTYADLLLRFSSAKPTVEELLNLIPPIKPRHYSISSAQSMHPDSVHLLVVLVDWKTKTGASRYGQCTRYLLNAKLGQTITVTIKPSVMKLPKSHTAPVIMSGLGTGMAPFRAFIQERAYWKAQGHPVGPMTLYFGSRYRAMEYLYGEEMEAYHADGVLTHLRLAFSRDQKEKVYIQHKIAEDGVLLKGWMVDPPKEEEGESQLRVVADGGGGAFYLCGPTWPVPDVRDALVDAFSADGGMTTEAAAKLLEALKETERYILEVY</sequence>
<comment type="catalytic activity">
    <reaction evidence="13">
        <text>precorrin-2 + NAD(+) = sirohydrochlorin + NADH + 2 H(+)</text>
        <dbReference type="Rhea" id="RHEA:15613"/>
        <dbReference type="ChEBI" id="CHEBI:15378"/>
        <dbReference type="ChEBI" id="CHEBI:57540"/>
        <dbReference type="ChEBI" id="CHEBI:57945"/>
        <dbReference type="ChEBI" id="CHEBI:58351"/>
        <dbReference type="ChEBI" id="CHEBI:58827"/>
        <dbReference type="EC" id="1.3.1.76"/>
    </reaction>
</comment>
<dbReference type="Pfam" id="PF01855">
    <property type="entry name" value="POR_N"/>
    <property type="match status" value="1"/>
</dbReference>
<dbReference type="SUPFAM" id="SSF75615">
    <property type="entry name" value="Siroheme synthase middle domains-like"/>
    <property type="match status" value="1"/>
</dbReference>
<comment type="pathway">
    <text evidence="2">Porphyrin-containing compound metabolism; siroheme biosynthesis; sirohydrochlorin from precorrin-2: step 1/1.</text>
</comment>
<dbReference type="GO" id="GO:0050660">
    <property type="term" value="F:flavin adenine dinucleotide binding"/>
    <property type="evidence" value="ECO:0007669"/>
    <property type="project" value="TreeGrafter"/>
</dbReference>
<evidence type="ECO:0000256" key="1">
    <source>
        <dbReference type="ARBA" id="ARBA00001974"/>
    </source>
</evidence>
<dbReference type="GO" id="GO:0046872">
    <property type="term" value="F:metal ion binding"/>
    <property type="evidence" value="ECO:0007669"/>
    <property type="project" value="UniProtKB-KW"/>
</dbReference>
<dbReference type="EC" id="1.3.1.76" evidence="3"/>
<dbReference type="Gene3D" id="2.40.30.10">
    <property type="entry name" value="Translation factors"/>
    <property type="match status" value="1"/>
</dbReference>
<gene>
    <name evidence="15" type="ORF">HDU87_001030</name>
</gene>
<name>A0AAD5TQ39_9FUNG</name>